<protein>
    <recommendedName>
        <fullName evidence="1">Aminoglycoside phosphotransferase domain-containing protein</fullName>
    </recommendedName>
</protein>
<dbReference type="Pfam" id="PF01636">
    <property type="entry name" value="APH"/>
    <property type="match status" value="1"/>
</dbReference>
<accession>A0AAF0DLK2</accession>
<feature type="domain" description="Aminoglycoside phosphotransferase" evidence="1">
    <location>
        <begin position="168"/>
        <end position="355"/>
    </location>
</feature>
<evidence type="ECO:0000313" key="3">
    <source>
        <dbReference type="Proteomes" id="UP001219355"/>
    </source>
</evidence>
<evidence type="ECO:0000313" key="2">
    <source>
        <dbReference type="EMBL" id="WEW61044.1"/>
    </source>
</evidence>
<dbReference type="InterPro" id="IPR011009">
    <property type="entry name" value="Kinase-like_dom_sf"/>
</dbReference>
<dbReference type="InterPro" id="IPR002575">
    <property type="entry name" value="Aminoglycoside_PTrfase"/>
</dbReference>
<dbReference type="InterPro" id="IPR051678">
    <property type="entry name" value="AGP_Transferase"/>
</dbReference>
<dbReference type="AlphaFoldDB" id="A0AAF0DLK2"/>
<reference evidence="2" key="1">
    <citation type="submission" date="2023-03" db="EMBL/GenBank/DDBJ databases">
        <title>Emydomyces testavorans Genome Sequence.</title>
        <authorList>
            <person name="Hoyer L."/>
        </authorList>
    </citation>
    <scope>NUCLEOTIDE SEQUENCE</scope>
    <source>
        <strain evidence="2">16-2883</strain>
    </source>
</reference>
<gene>
    <name evidence="2" type="ORF">PRK78_006533</name>
</gene>
<name>A0AAF0DLK2_9EURO</name>
<dbReference type="PANTHER" id="PTHR21310:SF58">
    <property type="entry name" value="AMINOGLYCOSIDE PHOSPHOTRANSFERASE DOMAIN-CONTAINING PROTEIN"/>
    <property type="match status" value="1"/>
</dbReference>
<organism evidence="2 3">
    <name type="scientific">Emydomyces testavorans</name>
    <dbReference type="NCBI Taxonomy" id="2070801"/>
    <lineage>
        <taxon>Eukaryota</taxon>
        <taxon>Fungi</taxon>
        <taxon>Dikarya</taxon>
        <taxon>Ascomycota</taxon>
        <taxon>Pezizomycotina</taxon>
        <taxon>Eurotiomycetes</taxon>
        <taxon>Eurotiomycetidae</taxon>
        <taxon>Onygenales</taxon>
        <taxon>Nannizziopsiaceae</taxon>
        <taxon>Emydomyces</taxon>
    </lineage>
</organism>
<sequence>MGNVAPTLTLSTAEAAQWNRDLLLRFHVALEIDPAADLLSMFPDAYHHEHQIAQYRQLSYAAKVNLQTLNRLRDTLKGPPDFRTRLELAETATIVFPLSAKVTALLARDSERTLNGGLCDTEKSLLVSLKRLFWNSPKLWSDPVRGVVVRCDEEIVAKVNMGNKDHTEYTSMRYLAEQAPTIPAPRPHGLNAFGPFRVLFMSYIPGRTLTQAWPSMSHNDKSSIQCQLDSIFCRLRTLQQNDGIALGGVCGEGVKELRVDECSLFKGITTAMEFNDLQFSTNPHGSATYVKLLHFFLEQNSSALTHGSVFTHGDVRTDNIMVKQDNISGCYAVTGIIDWEDSGFYPEYYECTALIRTLSLLDEDDCYLYLPQSISPSQFPGRWLVDQLWGIHLRTT</sequence>
<dbReference type="PANTHER" id="PTHR21310">
    <property type="entry name" value="AMINOGLYCOSIDE PHOSPHOTRANSFERASE-RELATED-RELATED"/>
    <property type="match status" value="1"/>
</dbReference>
<evidence type="ECO:0000259" key="1">
    <source>
        <dbReference type="Pfam" id="PF01636"/>
    </source>
</evidence>
<dbReference type="CDD" id="cd05120">
    <property type="entry name" value="APH_ChoK_like"/>
    <property type="match status" value="1"/>
</dbReference>
<dbReference type="Gene3D" id="3.90.1200.10">
    <property type="match status" value="1"/>
</dbReference>
<dbReference type="SUPFAM" id="SSF56112">
    <property type="entry name" value="Protein kinase-like (PK-like)"/>
    <property type="match status" value="1"/>
</dbReference>
<dbReference type="Proteomes" id="UP001219355">
    <property type="component" value="Chromosome 4"/>
</dbReference>
<keyword evidence="3" id="KW-1185">Reference proteome</keyword>
<dbReference type="EMBL" id="CP120630">
    <property type="protein sequence ID" value="WEW61044.1"/>
    <property type="molecule type" value="Genomic_DNA"/>
</dbReference>
<proteinExistence type="predicted"/>